<proteinExistence type="predicted"/>
<dbReference type="Pfam" id="PF04972">
    <property type="entry name" value="BON"/>
    <property type="match status" value="1"/>
</dbReference>
<dbReference type="Gene3D" id="3.40.50.300">
    <property type="entry name" value="P-loop containing nucleotide triphosphate hydrolases"/>
    <property type="match status" value="1"/>
</dbReference>
<name>A0A644TJT7_9ZZZZ</name>
<reference evidence="2" key="1">
    <citation type="submission" date="2019-08" db="EMBL/GenBank/DDBJ databases">
        <authorList>
            <person name="Kucharzyk K."/>
            <person name="Murdoch R.W."/>
            <person name="Higgins S."/>
            <person name="Loffler F."/>
        </authorList>
    </citation>
    <scope>NUCLEOTIDE SEQUENCE</scope>
</reference>
<accession>A0A644TJT7</accession>
<sequence length="273" mass="30309">MAIITIARELASLGEETALELTKISGYSLIDKDYLEEKLNSIGISAEKREKYDEKNPGFWASLSQQRDNYLHYLKTAILDAAQENNCVIMGRGAYAILRGVPHAVSVKITAPIAVRVERARKLYNCDNKRALQILEESDHDRGGFHKYFFSTNWVDAREYDLTINTGSTDPIHAAVAIDSLRKAYIDKEKEEAGVQKIADLVLAQNVVTEIIYARKIPVHFLEATVERGSVVLHGVANAQSSIDSALNAAHEVSGVKHVESAIQLVQEFTVMP</sequence>
<gene>
    <name evidence="2" type="ORF">SDC9_11636</name>
</gene>
<dbReference type="InterPro" id="IPR007055">
    <property type="entry name" value="BON_dom"/>
</dbReference>
<dbReference type="Pfam" id="PF13189">
    <property type="entry name" value="Cytidylate_kin2"/>
    <property type="match status" value="1"/>
</dbReference>
<comment type="caution">
    <text evidence="2">The sequence shown here is derived from an EMBL/GenBank/DDBJ whole genome shotgun (WGS) entry which is preliminary data.</text>
</comment>
<dbReference type="AlphaFoldDB" id="A0A644TJT7"/>
<feature type="domain" description="BON" evidence="1">
    <location>
        <begin position="199"/>
        <end position="267"/>
    </location>
</feature>
<organism evidence="2">
    <name type="scientific">bioreactor metagenome</name>
    <dbReference type="NCBI Taxonomy" id="1076179"/>
    <lineage>
        <taxon>unclassified sequences</taxon>
        <taxon>metagenomes</taxon>
        <taxon>ecological metagenomes</taxon>
    </lineage>
</organism>
<dbReference type="InterPro" id="IPR027417">
    <property type="entry name" value="P-loop_NTPase"/>
</dbReference>
<dbReference type="EMBL" id="VSSQ01000030">
    <property type="protein sequence ID" value="MPL65971.1"/>
    <property type="molecule type" value="Genomic_DNA"/>
</dbReference>
<evidence type="ECO:0000259" key="1">
    <source>
        <dbReference type="PROSITE" id="PS50914"/>
    </source>
</evidence>
<protein>
    <recommendedName>
        <fullName evidence="1">BON domain-containing protein</fullName>
    </recommendedName>
</protein>
<dbReference type="PROSITE" id="PS50914">
    <property type="entry name" value="BON"/>
    <property type="match status" value="1"/>
</dbReference>
<evidence type="ECO:0000313" key="2">
    <source>
        <dbReference type="EMBL" id="MPL65971.1"/>
    </source>
</evidence>